<evidence type="ECO:0000256" key="1">
    <source>
        <dbReference type="ARBA" id="ARBA00010875"/>
    </source>
</evidence>
<dbReference type="Pfam" id="PF02130">
    <property type="entry name" value="YbeY"/>
    <property type="match status" value="1"/>
</dbReference>
<feature type="binding site" evidence="7">
    <location>
        <position position="97"/>
    </location>
    <ligand>
        <name>Zn(2+)</name>
        <dbReference type="ChEBI" id="CHEBI:29105"/>
        <note>catalytic</note>
    </ligand>
</feature>
<dbReference type="SUPFAM" id="SSF55486">
    <property type="entry name" value="Metalloproteases ('zincins'), catalytic domain"/>
    <property type="match status" value="1"/>
</dbReference>
<evidence type="ECO:0000313" key="8">
    <source>
        <dbReference type="EMBL" id="OGE76295.1"/>
    </source>
</evidence>
<comment type="similarity">
    <text evidence="1 7">Belongs to the endoribonuclease YbeY family.</text>
</comment>
<keyword evidence="7" id="KW-0963">Cytoplasm</keyword>
<keyword evidence="2 7" id="KW-0540">Nuclease</keyword>
<dbReference type="InterPro" id="IPR002036">
    <property type="entry name" value="YbeY"/>
</dbReference>
<dbReference type="GO" id="GO:0004222">
    <property type="term" value="F:metalloendopeptidase activity"/>
    <property type="evidence" value="ECO:0007669"/>
    <property type="project" value="InterPro"/>
</dbReference>
<feature type="binding site" evidence="7">
    <location>
        <position position="101"/>
    </location>
    <ligand>
        <name>Zn(2+)</name>
        <dbReference type="ChEBI" id="CHEBI:29105"/>
        <note>catalytic</note>
    </ligand>
</feature>
<dbReference type="GO" id="GO:0004521">
    <property type="term" value="F:RNA endonuclease activity"/>
    <property type="evidence" value="ECO:0007669"/>
    <property type="project" value="UniProtKB-UniRule"/>
</dbReference>
<dbReference type="NCBIfam" id="TIGR00043">
    <property type="entry name" value="rRNA maturation RNase YbeY"/>
    <property type="match status" value="1"/>
</dbReference>
<dbReference type="InterPro" id="IPR023091">
    <property type="entry name" value="MetalPrtase_cat_dom_sf_prd"/>
</dbReference>
<dbReference type="HAMAP" id="MF_00009">
    <property type="entry name" value="Endoribonucl_YbeY"/>
    <property type="match status" value="1"/>
</dbReference>
<dbReference type="EMBL" id="MFEG01000012">
    <property type="protein sequence ID" value="OGE76295.1"/>
    <property type="molecule type" value="Genomic_DNA"/>
</dbReference>
<gene>
    <name evidence="7" type="primary">ybeY</name>
    <name evidence="8" type="ORF">A3K06_00720</name>
</gene>
<comment type="function">
    <text evidence="7">Single strand-specific metallo-endoribonuclease involved in late-stage 70S ribosome quality control and in maturation of the 3' terminus of the 16S rRNA.</text>
</comment>
<keyword evidence="7" id="KW-0698">rRNA processing</keyword>
<evidence type="ECO:0000256" key="6">
    <source>
        <dbReference type="ARBA" id="ARBA00022833"/>
    </source>
</evidence>
<dbReference type="EC" id="3.1.-.-" evidence="7"/>
<evidence type="ECO:0000256" key="7">
    <source>
        <dbReference type="HAMAP-Rule" id="MF_00009"/>
    </source>
</evidence>
<name>A0A1F5NFA3_9BACT</name>
<evidence type="ECO:0000256" key="4">
    <source>
        <dbReference type="ARBA" id="ARBA00022759"/>
    </source>
</evidence>
<sequence length="126" mass="14470">MLKVVKLVKNQIPALPWQRACHKILGNKYELDLIFASTSFMKKINRRYSQKNKSTNVLAFPLAGLEGQIVLDAALAKKEAKFCGEAFKKYLWRLYVHALLHLKGLEHGEKMDKAAAKFLKIKWRAT</sequence>
<dbReference type="AlphaFoldDB" id="A0A1F5NFA3"/>
<reference evidence="8 9" key="1">
    <citation type="journal article" date="2016" name="Nat. Commun.">
        <title>Thousands of microbial genomes shed light on interconnected biogeochemical processes in an aquifer system.</title>
        <authorList>
            <person name="Anantharaman K."/>
            <person name="Brown C.T."/>
            <person name="Hug L.A."/>
            <person name="Sharon I."/>
            <person name="Castelle C.J."/>
            <person name="Probst A.J."/>
            <person name="Thomas B.C."/>
            <person name="Singh A."/>
            <person name="Wilkins M.J."/>
            <person name="Karaoz U."/>
            <person name="Brodie E.L."/>
            <person name="Williams K.H."/>
            <person name="Hubbard S.S."/>
            <person name="Banfield J.F."/>
        </authorList>
    </citation>
    <scope>NUCLEOTIDE SEQUENCE [LARGE SCALE GENOMIC DNA]</scope>
</reference>
<proteinExistence type="inferred from homology"/>
<feature type="binding site" evidence="7">
    <location>
        <position position="107"/>
    </location>
    <ligand>
        <name>Zn(2+)</name>
        <dbReference type="ChEBI" id="CHEBI:29105"/>
        <note>catalytic</note>
    </ligand>
</feature>
<keyword evidence="3 7" id="KW-0479">Metal-binding</keyword>
<keyword evidence="5 7" id="KW-0378">Hydrolase</keyword>
<protein>
    <recommendedName>
        <fullName evidence="7">Endoribonuclease YbeY</fullName>
        <ecNumber evidence="7">3.1.-.-</ecNumber>
    </recommendedName>
</protein>
<dbReference type="Gene3D" id="3.40.390.30">
    <property type="entry name" value="Metalloproteases ('zincins'), catalytic domain"/>
    <property type="match status" value="1"/>
</dbReference>
<evidence type="ECO:0000256" key="5">
    <source>
        <dbReference type="ARBA" id="ARBA00022801"/>
    </source>
</evidence>
<dbReference type="Proteomes" id="UP000176547">
    <property type="component" value="Unassembled WGS sequence"/>
</dbReference>
<evidence type="ECO:0000256" key="3">
    <source>
        <dbReference type="ARBA" id="ARBA00022723"/>
    </source>
</evidence>
<comment type="subcellular location">
    <subcellularLocation>
        <location evidence="7">Cytoplasm</location>
    </subcellularLocation>
</comment>
<evidence type="ECO:0000313" key="9">
    <source>
        <dbReference type="Proteomes" id="UP000176547"/>
    </source>
</evidence>
<keyword evidence="7" id="KW-0690">Ribosome biogenesis</keyword>
<comment type="caution">
    <text evidence="8">The sequence shown here is derived from an EMBL/GenBank/DDBJ whole genome shotgun (WGS) entry which is preliminary data.</text>
</comment>
<dbReference type="GO" id="GO:0005737">
    <property type="term" value="C:cytoplasm"/>
    <property type="evidence" value="ECO:0007669"/>
    <property type="project" value="UniProtKB-SubCell"/>
</dbReference>
<evidence type="ECO:0000256" key="2">
    <source>
        <dbReference type="ARBA" id="ARBA00022722"/>
    </source>
</evidence>
<keyword evidence="6 7" id="KW-0862">Zinc</keyword>
<dbReference type="GO" id="GO:0006364">
    <property type="term" value="P:rRNA processing"/>
    <property type="evidence" value="ECO:0007669"/>
    <property type="project" value="UniProtKB-UniRule"/>
</dbReference>
<comment type="cofactor">
    <cofactor evidence="7">
        <name>Zn(2+)</name>
        <dbReference type="ChEBI" id="CHEBI:29105"/>
    </cofactor>
    <text evidence="7">Binds 1 zinc ion.</text>
</comment>
<dbReference type="GO" id="GO:0008270">
    <property type="term" value="F:zinc ion binding"/>
    <property type="evidence" value="ECO:0007669"/>
    <property type="project" value="UniProtKB-UniRule"/>
</dbReference>
<accession>A0A1F5NFA3</accession>
<organism evidence="8 9">
    <name type="scientific">Candidatus Doudnabacteria bacterium RIFCSPHIGHO2_01_52_17</name>
    <dbReference type="NCBI Taxonomy" id="1817820"/>
    <lineage>
        <taxon>Bacteria</taxon>
        <taxon>Candidatus Doudnaibacteriota</taxon>
    </lineage>
</organism>
<keyword evidence="4 7" id="KW-0255">Endonuclease</keyword>